<evidence type="ECO:0000256" key="6">
    <source>
        <dbReference type="ARBA" id="ARBA00022723"/>
    </source>
</evidence>
<keyword evidence="8 11" id="KW-0460">Magnesium</keyword>
<dbReference type="EMBL" id="ML732449">
    <property type="protein sequence ID" value="KAB8067756.1"/>
    <property type="molecule type" value="Genomic_DNA"/>
</dbReference>
<dbReference type="Proteomes" id="UP000326565">
    <property type="component" value="Unassembled WGS sequence"/>
</dbReference>
<evidence type="ECO:0000313" key="16">
    <source>
        <dbReference type="EMBL" id="KAB8067756.1"/>
    </source>
</evidence>
<feature type="domain" description="Thiamine pyrophosphate enzyme TPP-binding" evidence="14">
    <location>
        <begin position="403"/>
        <end position="507"/>
    </location>
</feature>
<evidence type="ECO:0000256" key="2">
    <source>
        <dbReference type="ARBA" id="ARBA00001964"/>
    </source>
</evidence>
<dbReference type="Gene3D" id="3.40.50.1220">
    <property type="entry name" value="TPP-binding domain"/>
    <property type="match status" value="1"/>
</dbReference>
<dbReference type="GO" id="GO:0000949">
    <property type="term" value="P:aromatic amino acid family catabolic process to alcohol via Ehrlich pathway"/>
    <property type="evidence" value="ECO:0007669"/>
    <property type="project" value="TreeGrafter"/>
</dbReference>
<evidence type="ECO:0000313" key="17">
    <source>
        <dbReference type="Proteomes" id="UP000326565"/>
    </source>
</evidence>
<evidence type="ECO:0000256" key="9">
    <source>
        <dbReference type="ARBA" id="ARBA00023052"/>
    </source>
</evidence>
<protein>
    <recommendedName>
        <fullName evidence="5">Pyruvate decarboxylase</fullName>
        <ecNumber evidence="4">4.1.1.1</ecNumber>
    </recommendedName>
</protein>
<evidence type="ECO:0000256" key="1">
    <source>
        <dbReference type="ARBA" id="ARBA00001041"/>
    </source>
</evidence>
<accession>A0A5N5WH74</accession>
<comment type="catalytic activity">
    <reaction evidence="1">
        <text>a 2-oxocarboxylate + H(+) = an aldehyde + CO2</text>
        <dbReference type="Rhea" id="RHEA:11628"/>
        <dbReference type="ChEBI" id="CHEBI:15378"/>
        <dbReference type="ChEBI" id="CHEBI:16526"/>
        <dbReference type="ChEBI" id="CHEBI:17478"/>
        <dbReference type="ChEBI" id="CHEBI:35179"/>
        <dbReference type="EC" id="4.1.1.1"/>
    </reaction>
</comment>
<dbReference type="InterPro" id="IPR047213">
    <property type="entry name" value="TPP_PYR_PDC_IPDC-like"/>
</dbReference>
<dbReference type="EC" id="4.1.1.1" evidence="4"/>
<keyword evidence="17" id="KW-1185">Reference proteome</keyword>
<name>A0A5N5WH74_9EURO</name>
<keyword evidence="6 11" id="KW-0479">Metal-binding</keyword>
<dbReference type="Pfam" id="PF02775">
    <property type="entry name" value="TPP_enzyme_C"/>
    <property type="match status" value="1"/>
</dbReference>
<evidence type="ECO:0000256" key="4">
    <source>
        <dbReference type="ARBA" id="ARBA00013202"/>
    </source>
</evidence>
<dbReference type="OrthoDB" id="3970464at2759"/>
<evidence type="ECO:0000259" key="14">
    <source>
        <dbReference type="Pfam" id="PF02775"/>
    </source>
</evidence>
<evidence type="ECO:0000256" key="5">
    <source>
        <dbReference type="ARBA" id="ARBA00014422"/>
    </source>
</evidence>
<evidence type="ECO:0000259" key="15">
    <source>
        <dbReference type="Pfam" id="PF02776"/>
    </source>
</evidence>
<gene>
    <name evidence="16" type="ORF">BDV29DRAFT_163044</name>
</gene>
<dbReference type="InterPro" id="IPR029061">
    <property type="entry name" value="THDP-binding"/>
</dbReference>
<keyword evidence="7" id="KW-0210">Decarboxylase</keyword>
<dbReference type="InterPro" id="IPR029035">
    <property type="entry name" value="DHS-like_NAD/FAD-binding_dom"/>
</dbReference>
<dbReference type="CDD" id="cd07038">
    <property type="entry name" value="TPP_PYR_PDC_IPDC_like"/>
    <property type="match status" value="1"/>
</dbReference>
<feature type="domain" description="Thiamine pyrophosphate enzyme central" evidence="13">
    <location>
        <begin position="214"/>
        <end position="317"/>
    </location>
</feature>
<dbReference type="SUPFAM" id="SSF52518">
    <property type="entry name" value="Thiamin diphosphate-binding fold (THDP-binding)"/>
    <property type="match status" value="2"/>
</dbReference>
<dbReference type="CDD" id="cd02005">
    <property type="entry name" value="TPP_PDC_IPDC"/>
    <property type="match status" value="1"/>
</dbReference>
<dbReference type="GO" id="GO:0000287">
    <property type="term" value="F:magnesium ion binding"/>
    <property type="evidence" value="ECO:0007669"/>
    <property type="project" value="InterPro"/>
</dbReference>
<evidence type="ECO:0000259" key="13">
    <source>
        <dbReference type="Pfam" id="PF00205"/>
    </source>
</evidence>
<evidence type="ECO:0000256" key="11">
    <source>
        <dbReference type="PIRSR" id="PIRSR036565-2"/>
    </source>
</evidence>
<dbReference type="AlphaFoldDB" id="A0A5N5WH74"/>
<dbReference type="PANTHER" id="PTHR43452">
    <property type="entry name" value="PYRUVATE DECARBOXYLASE"/>
    <property type="match status" value="1"/>
</dbReference>
<keyword evidence="9 12" id="KW-0786">Thiamine pyrophosphate</keyword>
<evidence type="ECO:0000256" key="10">
    <source>
        <dbReference type="ARBA" id="ARBA00023239"/>
    </source>
</evidence>
<comment type="cofactor">
    <cofactor evidence="2">
        <name>thiamine diphosphate</name>
        <dbReference type="ChEBI" id="CHEBI:58937"/>
    </cofactor>
</comment>
<sequence length="585" mass="64505">MAPSKTIAEPEDYNVGTYIAYRIEELGVRDFFVVPGDTNLTLLDNLLKNPRLRMVGCCNELNTGYAADGYARASKTRTAVVVIPYIVGGLSILNAISGARSEQLKIIVISGCPPTKVLTEDKATHHTPSPTNKGQALHVFQGVTAASVRINSAETAAEVVDETILKCVRKSLPVYIEVPHDIAGVPCRRPAPLSQNLEVVRQPNRNSEALDAIVGAWNLATSPVLLIGSYVQVSLSRDSIQRLVDALGCPVLCQPDGRWISESHPQYEGLFWPGVLNLDGEKVVMNSDLWLGIGISWSDVHNPALDLNNEKHRLVSMQYGRVDLPDDRIIQPVELDELVLALIDSGISRKAGSFPRPNSNRPARIHAQIKDSNDALTMTTLFTGIQDILREHFTLIADTGDTWFAASHIKLPDGVDFYIQLSYASIGWGVPATLGAQVARSKGRVVLMVGDGGFQMTAQEISTMIRMKLNPIIFLFNNLGYKTETTVHEGPYNYIANWDYTKLATSFLHEPHARPHNLFAGDDVDKESDMPVWAEKIRTQADLLRALQRIERENDKLAFLECCVRPDDITPELQELGKKVSKGLA</sequence>
<evidence type="ECO:0000256" key="12">
    <source>
        <dbReference type="RuleBase" id="RU362132"/>
    </source>
</evidence>
<comment type="cofactor">
    <cofactor evidence="11">
        <name>Mg(2+)</name>
        <dbReference type="ChEBI" id="CHEBI:18420"/>
    </cofactor>
    <text evidence="11">Binds 1 Mg(2+) per subunit.</text>
</comment>
<evidence type="ECO:0000256" key="3">
    <source>
        <dbReference type="ARBA" id="ARBA00007812"/>
    </source>
</evidence>
<dbReference type="InterPro" id="IPR012000">
    <property type="entry name" value="Thiamin_PyroP_enz_cen_dom"/>
</dbReference>
<dbReference type="FunFam" id="3.40.50.970:FF:000024">
    <property type="entry name" value="Pyruvate decarboxylase isozyme"/>
    <property type="match status" value="1"/>
</dbReference>
<dbReference type="PANTHER" id="PTHR43452:SF1">
    <property type="entry name" value="PYRUVATE DECARBOXYLASE C186.09-RELATED"/>
    <property type="match status" value="1"/>
</dbReference>
<dbReference type="GO" id="GO:0030976">
    <property type="term" value="F:thiamine pyrophosphate binding"/>
    <property type="evidence" value="ECO:0007669"/>
    <property type="project" value="InterPro"/>
</dbReference>
<dbReference type="InterPro" id="IPR047214">
    <property type="entry name" value="TPP_PDC_IPDC"/>
</dbReference>
<dbReference type="PIRSF" id="PIRSF036565">
    <property type="entry name" value="Pyruvt_ip_decrb"/>
    <property type="match status" value="1"/>
</dbReference>
<feature type="domain" description="Thiamine pyrophosphate enzyme N-terminal TPP-binding" evidence="15">
    <location>
        <begin position="14"/>
        <end position="119"/>
    </location>
</feature>
<feature type="binding site" evidence="11">
    <location>
        <position position="480"/>
    </location>
    <ligand>
        <name>Mg(2+)</name>
        <dbReference type="ChEBI" id="CHEBI:18420"/>
    </ligand>
</feature>
<keyword evidence="10" id="KW-0456">Lyase</keyword>
<organism evidence="16 17">
    <name type="scientific">Aspergillus leporis</name>
    <dbReference type="NCBI Taxonomy" id="41062"/>
    <lineage>
        <taxon>Eukaryota</taxon>
        <taxon>Fungi</taxon>
        <taxon>Dikarya</taxon>
        <taxon>Ascomycota</taxon>
        <taxon>Pezizomycotina</taxon>
        <taxon>Eurotiomycetes</taxon>
        <taxon>Eurotiomycetidae</taxon>
        <taxon>Eurotiales</taxon>
        <taxon>Aspergillaceae</taxon>
        <taxon>Aspergillus</taxon>
        <taxon>Aspergillus subgen. Circumdati</taxon>
    </lineage>
</organism>
<dbReference type="Gene3D" id="3.40.50.970">
    <property type="match status" value="2"/>
</dbReference>
<evidence type="ECO:0000256" key="7">
    <source>
        <dbReference type="ARBA" id="ARBA00022793"/>
    </source>
</evidence>
<dbReference type="Pfam" id="PF02776">
    <property type="entry name" value="TPP_enzyme_N"/>
    <property type="match status" value="1"/>
</dbReference>
<dbReference type="InterPro" id="IPR012110">
    <property type="entry name" value="PDC/IPDC-like"/>
</dbReference>
<dbReference type="GO" id="GO:0005829">
    <property type="term" value="C:cytosol"/>
    <property type="evidence" value="ECO:0007669"/>
    <property type="project" value="TreeGrafter"/>
</dbReference>
<dbReference type="Pfam" id="PF00205">
    <property type="entry name" value="TPP_enzyme_M"/>
    <property type="match status" value="1"/>
</dbReference>
<evidence type="ECO:0000256" key="8">
    <source>
        <dbReference type="ARBA" id="ARBA00022842"/>
    </source>
</evidence>
<reference evidence="16 17" key="1">
    <citation type="submission" date="2019-04" db="EMBL/GenBank/DDBJ databases">
        <title>Friends and foes A comparative genomics study of 23 Aspergillus species from section Flavi.</title>
        <authorList>
            <consortium name="DOE Joint Genome Institute"/>
            <person name="Kjaerbolling I."/>
            <person name="Vesth T."/>
            <person name="Frisvad J.C."/>
            <person name="Nybo J.L."/>
            <person name="Theobald S."/>
            <person name="Kildgaard S."/>
            <person name="Isbrandt T."/>
            <person name="Kuo A."/>
            <person name="Sato A."/>
            <person name="Lyhne E.K."/>
            <person name="Kogle M.E."/>
            <person name="Wiebenga A."/>
            <person name="Kun R.S."/>
            <person name="Lubbers R.J."/>
            <person name="Makela M.R."/>
            <person name="Barry K."/>
            <person name="Chovatia M."/>
            <person name="Clum A."/>
            <person name="Daum C."/>
            <person name="Haridas S."/>
            <person name="He G."/>
            <person name="LaButti K."/>
            <person name="Lipzen A."/>
            <person name="Mondo S."/>
            <person name="Riley R."/>
            <person name="Salamov A."/>
            <person name="Simmons B.A."/>
            <person name="Magnuson J.K."/>
            <person name="Henrissat B."/>
            <person name="Mortensen U.H."/>
            <person name="Larsen T.O."/>
            <person name="Devries R.P."/>
            <person name="Grigoriev I.V."/>
            <person name="Machida M."/>
            <person name="Baker S.E."/>
            <person name="Andersen M.R."/>
        </authorList>
    </citation>
    <scope>NUCLEOTIDE SEQUENCE [LARGE SCALE GENOMIC DNA]</scope>
    <source>
        <strain evidence="16 17">CBS 151.66</strain>
    </source>
</reference>
<proteinExistence type="inferred from homology"/>
<comment type="similarity">
    <text evidence="3 12">Belongs to the TPP enzyme family.</text>
</comment>
<dbReference type="InterPro" id="IPR011766">
    <property type="entry name" value="TPP_enzyme_TPP-bd"/>
</dbReference>
<feature type="binding site" evidence="11">
    <location>
        <position position="451"/>
    </location>
    <ligand>
        <name>Mg(2+)</name>
        <dbReference type="ChEBI" id="CHEBI:18420"/>
    </ligand>
</feature>
<dbReference type="InterPro" id="IPR012001">
    <property type="entry name" value="Thiamin_PyroP_enz_TPP-bd_dom"/>
</dbReference>
<dbReference type="SUPFAM" id="SSF52467">
    <property type="entry name" value="DHS-like NAD/FAD-binding domain"/>
    <property type="match status" value="1"/>
</dbReference>
<dbReference type="GO" id="GO:0004737">
    <property type="term" value="F:pyruvate decarboxylase activity"/>
    <property type="evidence" value="ECO:0007669"/>
    <property type="project" value="UniProtKB-EC"/>
</dbReference>
<feature type="binding site" evidence="11">
    <location>
        <position position="478"/>
    </location>
    <ligand>
        <name>Mg(2+)</name>
        <dbReference type="ChEBI" id="CHEBI:18420"/>
    </ligand>
</feature>